<dbReference type="EMBL" id="CP165626">
    <property type="protein sequence ID" value="XDV00380.1"/>
    <property type="molecule type" value="Genomic_DNA"/>
</dbReference>
<accession>A0AB39WIJ5</accession>
<evidence type="ECO:0000256" key="1">
    <source>
        <dbReference type="ARBA" id="ARBA00022801"/>
    </source>
</evidence>
<dbReference type="InterPro" id="IPR049492">
    <property type="entry name" value="BD-FAE-like_dom"/>
</dbReference>
<dbReference type="SUPFAM" id="SSF53474">
    <property type="entry name" value="alpha/beta-Hydrolases"/>
    <property type="match status" value="1"/>
</dbReference>
<gene>
    <name evidence="3" type="ORF">AB3G39_05540</name>
</gene>
<protein>
    <submittedName>
        <fullName evidence="3">Alpha/beta hydrolase</fullName>
    </submittedName>
</protein>
<dbReference type="InterPro" id="IPR050300">
    <property type="entry name" value="GDXG_lipolytic_enzyme"/>
</dbReference>
<dbReference type="GO" id="GO:0016787">
    <property type="term" value="F:hydrolase activity"/>
    <property type="evidence" value="ECO:0007669"/>
    <property type="project" value="UniProtKB-KW"/>
</dbReference>
<evidence type="ECO:0000313" key="3">
    <source>
        <dbReference type="EMBL" id="XDV00380.1"/>
    </source>
</evidence>
<dbReference type="Gene3D" id="3.40.50.1820">
    <property type="entry name" value="alpha/beta hydrolase"/>
    <property type="match status" value="1"/>
</dbReference>
<sequence length="239" mass="26523">MDENKIGTAVIVFPGGGYSHLAINKEGNKVAEWLNTMGITAYVLKYRLPTDQIMKDKTTGPLQDAQEAIRYVRRNAAKWNINKNKIGIIGFSAGGHLASTLATHYSEKVYQSTDTTNARPNFSLLIYPVISMNSEITHLGSQTNLLGNQASASSIEKFSNELQVTSETPEAFLVHASDDTVVSAKNSIVYYEALIKHKVPAELHLYEKGGHGFGLGKEHSSKYWTTDCQNWLKEHKYVD</sequence>
<evidence type="ECO:0000259" key="2">
    <source>
        <dbReference type="Pfam" id="PF20434"/>
    </source>
</evidence>
<dbReference type="PANTHER" id="PTHR48081:SF6">
    <property type="entry name" value="PEPTIDASE S9 PROLYL OLIGOPEPTIDASE CATALYTIC DOMAIN-CONTAINING PROTEIN"/>
    <property type="match status" value="1"/>
</dbReference>
<proteinExistence type="predicted"/>
<feature type="domain" description="BD-FAE-like" evidence="2">
    <location>
        <begin position="9"/>
        <end position="194"/>
    </location>
</feature>
<reference evidence="3" key="1">
    <citation type="submission" date="2024-07" db="EMBL/GenBank/DDBJ databases">
        <authorList>
            <person name="Biller S.J."/>
        </authorList>
    </citation>
    <scope>NUCLEOTIDE SEQUENCE</scope>
    <source>
        <strain evidence="3">WC2416</strain>
    </source>
</reference>
<keyword evidence="1 3" id="KW-0378">Hydrolase</keyword>
<dbReference type="InterPro" id="IPR029058">
    <property type="entry name" value="AB_hydrolase_fold"/>
</dbReference>
<name>A0AB39WIJ5_9FLAO</name>
<organism evidence="3">
    <name type="scientific">Flavobacterium sp. WC2416</name>
    <dbReference type="NCBI Taxonomy" id="3234141"/>
    <lineage>
        <taxon>Bacteria</taxon>
        <taxon>Pseudomonadati</taxon>
        <taxon>Bacteroidota</taxon>
        <taxon>Flavobacteriia</taxon>
        <taxon>Flavobacteriales</taxon>
        <taxon>Flavobacteriaceae</taxon>
        <taxon>Flavobacterium</taxon>
    </lineage>
</organism>
<dbReference type="RefSeq" id="WP_369769812.1">
    <property type="nucleotide sequence ID" value="NZ_CP165626.1"/>
</dbReference>
<dbReference type="AlphaFoldDB" id="A0AB39WIJ5"/>
<dbReference type="PANTHER" id="PTHR48081">
    <property type="entry name" value="AB HYDROLASE SUPERFAMILY PROTEIN C4A8.06C"/>
    <property type="match status" value="1"/>
</dbReference>
<dbReference type="Pfam" id="PF20434">
    <property type="entry name" value="BD-FAE"/>
    <property type="match status" value="1"/>
</dbReference>